<dbReference type="GO" id="GO:0005576">
    <property type="term" value="C:extracellular region"/>
    <property type="evidence" value="ECO:0007669"/>
    <property type="project" value="UniProtKB-SubCell"/>
</dbReference>
<dbReference type="HOGENOM" id="CLU_111635_0_0_1"/>
<evidence type="ECO:0000256" key="1">
    <source>
        <dbReference type="ARBA" id="ARBA00004613"/>
    </source>
</evidence>
<keyword evidence="6" id="KW-1185">Reference proteome</keyword>
<evidence type="ECO:0000256" key="2">
    <source>
        <dbReference type="ARBA" id="ARBA00010421"/>
    </source>
</evidence>
<dbReference type="Proteomes" id="UP000054279">
    <property type="component" value="Unassembled WGS sequence"/>
</dbReference>
<reference evidence="5 6" key="1">
    <citation type="submission" date="2014-06" db="EMBL/GenBank/DDBJ databases">
        <title>Evolutionary Origins and Diversification of the Mycorrhizal Mutualists.</title>
        <authorList>
            <consortium name="DOE Joint Genome Institute"/>
            <consortium name="Mycorrhizal Genomics Consortium"/>
            <person name="Kohler A."/>
            <person name="Kuo A."/>
            <person name="Nagy L.G."/>
            <person name="Floudas D."/>
            <person name="Copeland A."/>
            <person name="Barry K.W."/>
            <person name="Cichocki N."/>
            <person name="Veneault-Fourrey C."/>
            <person name="LaButti K."/>
            <person name="Lindquist E.A."/>
            <person name="Lipzen A."/>
            <person name="Lundell T."/>
            <person name="Morin E."/>
            <person name="Murat C."/>
            <person name="Riley R."/>
            <person name="Ohm R."/>
            <person name="Sun H."/>
            <person name="Tunlid A."/>
            <person name="Henrissat B."/>
            <person name="Grigoriev I.V."/>
            <person name="Hibbett D.S."/>
            <person name="Martin F."/>
        </authorList>
    </citation>
    <scope>NUCLEOTIDE SEQUENCE [LARGE SCALE GENOMIC DNA]</scope>
    <source>
        <strain evidence="5 6">SS14</strain>
    </source>
</reference>
<protein>
    <submittedName>
        <fullName evidence="5">Unplaced genomic scaffold SPHSTscaffold_437, whole genome shotgun sequence</fullName>
    </submittedName>
</protein>
<dbReference type="InterPro" id="IPR036908">
    <property type="entry name" value="RlpA-like_sf"/>
</dbReference>
<accession>A0A0C9UGA2</accession>
<sequence>MQFTTIFTVLAAFAPQLLRYDPVYDNANGDLHTVACSDGPNGLLTKGFTTFGSLPNFAYIGGAPAVEGWNSASCGTCWTLTFNGKTINVLAIYHSAPGFNIALSSLNELNKRSHLGGLIFIQISSNTTDYVRTHGFMY</sequence>
<evidence type="ECO:0000256" key="4">
    <source>
        <dbReference type="SAM" id="SignalP"/>
    </source>
</evidence>
<evidence type="ECO:0000256" key="3">
    <source>
        <dbReference type="ARBA" id="ARBA00022525"/>
    </source>
</evidence>
<dbReference type="InterPro" id="IPR010829">
    <property type="entry name" value="Cerato-platanin"/>
</dbReference>
<dbReference type="AlphaFoldDB" id="A0A0C9UGA2"/>
<dbReference type="OrthoDB" id="4898945at2759"/>
<comment type="similarity">
    <text evidence="2">Belongs to the cerato-platanin family.</text>
</comment>
<dbReference type="SUPFAM" id="SSF50685">
    <property type="entry name" value="Barwin-like endoglucanases"/>
    <property type="match status" value="1"/>
</dbReference>
<dbReference type="Gene3D" id="2.40.40.10">
    <property type="entry name" value="RlpA-like domain"/>
    <property type="match status" value="1"/>
</dbReference>
<organism evidence="5 6">
    <name type="scientific">Sphaerobolus stellatus (strain SS14)</name>
    <dbReference type="NCBI Taxonomy" id="990650"/>
    <lineage>
        <taxon>Eukaryota</taxon>
        <taxon>Fungi</taxon>
        <taxon>Dikarya</taxon>
        <taxon>Basidiomycota</taxon>
        <taxon>Agaricomycotina</taxon>
        <taxon>Agaricomycetes</taxon>
        <taxon>Phallomycetidae</taxon>
        <taxon>Geastrales</taxon>
        <taxon>Sphaerobolaceae</taxon>
        <taxon>Sphaerobolus</taxon>
    </lineage>
</organism>
<feature type="signal peptide" evidence="4">
    <location>
        <begin position="1"/>
        <end position="19"/>
    </location>
</feature>
<dbReference type="CDD" id="cd22778">
    <property type="entry name" value="DPBB_CEPL-like"/>
    <property type="match status" value="1"/>
</dbReference>
<gene>
    <name evidence="5" type="ORF">M422DRAFT_56470</name>
</gene>
<comment type="subcellular location">
    <subcellularLocation>
        <location evidence="1">Secreted</location>
    </subcellularLocation>
</comment>
<proteinExistence type="inferred from homology"/>
<feature type="chain" id="PRO_5002214286" evidence="4">
    <location>
        <begin position="20"/>
        <end position="138"/>
    </location>
</feature>
<keyword evidence="3" id="KW-0964">Secreted</keyword>
<dbReference type="EMBL" id="KN837512">
    <property type="protein sequence ID" value="KIJ24250.1"/>
    <property type="molecule type" value="Genomic_DNA"/>
</dbReference>
<evidence type="ECO:0000313" key="6">
    <source>
        <dbReference type="Proteomes" id="UP000054279"/>
    </source>
</evidence>
<keyword evidence="4" id="KW-0732">Signal</keyword>
<dbReference type="Pfam" id="PF07249">
    <property type="entry name" value="Cerato-platanin"/>
    <property type="match status" value="1"/>
</dbReference>
<name>A0A0C9UGA2_SPHS4</name>
<evidence type="ECO:0000313" key="5">
    <source>
        <dbReference type="EMBL" id="KIJ24250.1"/>
    </source>
</evidence>